<dbReference type="InterPro" id="IPR050707">
    <property type="entry name" value="HTH_MetabolicPath_Reg"/>
</dbReference>
<keyword evidence="2 6" id="KW-0238">DNA-binding</keyword>
<evidence type="ECO:0000256" key="2">
    <source>
        <dbReference type="ARBA" id="ARBA00023125"/>
    </source>
</evidence>
<keyword evidence="1" id="KW-0805">Transcription regulation</keyword>
<dbReference type="Proteomes" id="UP000244904">
    <property type="component" value="Unassembled WGS sequence"/>
</dbReference>
<keyword evidence="3" id="KW-0804">Transcription</keyword>
<dbReference type="InterPro" id="IPR014757">
    <property type="entry name" value="Tscrpt_reg_IclR_C"/>
</dbReference>
<dbReference type="InterPro" id="IPR036388">
    <property type="entry name" value="WH-like_DNA-bd_sf"/>
</dbReference>
<dbReference type="Gene3D" id="1.10.10.10">
    <property type="entry name" value="Winged helix-like DNA-binding domain superfamily/Winged helix DNA-binding domain"/>
    <property type="match status" value="1"/>
</dbReference>
<dbReference type="PANTHER" id="PTHR30136:SF8">
    <property type="entry name" value="TRANSCRIPTIONAL REGULATORY PROTEIN"/>
    <property type="match status" value="1"/>
</dbReference>
<organism evidence="6 7">
    <name type="scientific">Pseudoprimorskyibacter insulae</name>
    <dbReference type="NCBI Taxonomy" id="1695997"/>
    <lineage>
        <taxon>Bacteria</taxon>
        <taxon>Pseudomonadati</taxon>
        <taxon>Pseudomonadota</taxon>
        <taxon>Alphaproteobacteria</taxon>
        <taxon>Rhodobacterales</taxon>
        <taxon>Paracoccaceae</taxon>
        <taxon>Pseudoprimorskyibacter</taxon>
    </lineage>
</organism>
<dbReference type="PANTHER" id="PTHR30136">
    <property type="entry name" value="HELIX-TURN-HELIX TRANSCRIPTIONAL REGULATOR, ICLR FAMILY"/>
    <property type="match status" value="1"/>
</dbReference>
<proteinExistence type="predicted"/>
<evidence type="ECO:0000313" key="6">
    <source>
        <dbReference type="EMBL" id="SPF79339.1"/>
    </source>
</evidence>
<sequence length="243" mass="25486">MAESAGIQSLDSALVVLEAMARAPGPMTLTQLAKDVNMPASKVHRYLASFAHAGLVQQAGKSGKYDLGPGAARLGLAAVSRMDFVNRTADALPELCADTGLTALLSVWSDNGPTIVRWERAAGFIVTTLGLGTTMPLLRSATGRVFLAYAPPQVIAERLTFEQSTAPGVDPDVINQNVKSDGFAHVSGDLIPGLAAISAPVLNWQSEIEAAVTLIGTDPKIIADTHPAVARLKKFCNDLSLKT</sequence>
<dbReference type="RefSeq" id="WP_108885232.1">
    <property type="nucleotide sequence ID" value="NZ_OMOJ01000002.1"/>
</dbReference>
<dbReference type="OrthoDB" id="6057486at2"/>
<dbReference type="GO" id="GO:0045892">
    <property type="term" value="P:negative regulation of DNA-templated transcription"/>
    <property type="evidence" value="ECO:0007669"/>
    <property type="project" value="TreeGrafter"/>
</dbReference>
<evidence type="ECO:0000259" key="4">
    <source>
        <dbReference type="PROSITE" id="PS51077"/>
    </source>
</evidence>
<feature type="domain" description="IclR-ED" evidence="5">
    <location>
        <begin position="70"/>
        <end position="243"/>
    </location>
</feature>
<protein>
    <submittedName>
        <fullName evidence="6">DNA-binding transcriptional repressor YiaJ</fullName>
    </submittedName>
</protein>
<dbReference type="SMART" id="SM00346">
    <property type="entry name" value="HTH_ICLR"/>
    <property type="match status" value="1"/>
</dbReference>
<dbReference type="Pfam" id="PF01614">
    <property type="entry name" value="IclR_C"/>
    <property type="match status" value="1"/>
</dbReference>
<evidence type="ECO:0000256" key="3">
    <source>
        <dbReference type="ARBA" id="ARBA00023163"/>
    </source>
</evidence>
<dbReference type="PROSITE" id="PS51077">
    <property type="entry name" value="HTH_ICLR"/>
    <property type="match status" value="1"/>
</dbReference>
<evidence type="ECO:0000313" key="7">
    <source>
        <dbReference type="Proteomes" id="UP000244904"/>
    </source>
</evidence>
<evidence type="ECO:0000259" key="5">
    <source>
        <dbReference type="PROSITE" id="PS51078"/>
    </source>
</evidence>
<dbReference type="GO" id="GO:0003700">
    <property type="term" value="F:DNA-binding transcription factor activity"/>
    <property type="evidence" value="ECO:0007669"/>
    <property type="project" value="TreeGrafter"/>
</dbReference>
<dbReference type="GO" id="GO:0003677">
    <property type="term" value="F:DNA binding"/>
    <property type="evidence" value="ECO:0007669"/>
    <property type="project" value="UniProtKB-KW"/>
</dbReference>
<gene>
    <name evidence="6" type="primary">yiaJ_2</name>
    <name evidence="6" type="ORF">PRI8871_01134</name>
</gene>
<dbReference type="AlphaFoldDB" id="A0A2R8ATZ8"/>
<dbReference type="InterPro" id="IPR036390">
    <property type="entry name" value="WH_DNA-bd_sf"/>
</dbReference>
<accession>A0A2R8ATZ8</accession>
<dbReference type="InterPro" id="IPR029016">
    <property type="entry name" value="GAF-like_dom_sf"/>
</dbReference>
<dbReference type="Pfam" id="PF09339">
    <property type="entry name" value="HTH_IclR"/>
    <property type="match status" value="1"/>
</dbReference>
<dbReference type="SUPFAM" id="SSF46785">
    <property type="entry name" value="Winged helix' DNA-binding domain"/>
    <property type="match status" value="1"/>
</dbReference>
<reference evidence="7" key="1">
    <citation type="submission" date="2018-03" db="EMBL/GenBank/DDBJ databases">
        <authorList>
            <person name="Rodrigo-Torres L."/>
            <person name="Arahal R. D."/>
            <person name="Lucena T."/>
        </authorList>
    </citation>
    <scope>NUCLEOTIDE SEQUENCE [LARGE SCALE GENOMIC DNA]</scope>
    <source>
        <strain evidence="7">CECT 8871</strain>
    </source>
</reference>
<dbReference type="Gene3D" id="3.30.450.40">
    <property type="match status" value="1"/>
</dbReference>
<name>A0A2R8ATZ8_9RHOB</name>
<dbReference type="SUPFAM" id="SSF55781">
    <property type="entry name" value="GAF domain-like"/>
    <property type="match status" value="1"/>
</dbReference>
<dbReference type="FunFam" id="1.10.10.10:FF:000056">
    <property type="entry name" value="IclR family transcriptional regulator"/>
    <property type="match status" value="1"/>
</dbReference>
<feature type="domain" description="HTH iclR-type" evidence="4">
    <location>
        <begin position="7"/>
        <end position="69"/>
    </location>
</feature>
<dbReference type="EMBL" id="OMOJ01000002">
    <property type="protein sequence ID" value="SPF79339.1"/>
    <property type="molecule type" value="Genomic_DNA"/>
</dbReference>
<dbReference type="InterPro" id="IPR005471">
    <property type="entry name" value="Tscrpt_reg_IclR_N"/>
</dbReference>
<dbReference type="PROSITE" id="PS51078">
    <property type="entry name" value="ICLR_ED"/>
    <property type="match status" value="1"/>
</dbReference>
<evidence type="ECO:0000256" key="1">
    <source>
        <dbReference type="ARBA" id="ARBA00023015"/>
    </source>
</evidence>
<keyword evidence="7" id="KW-1185">Reference proteome</keyword>